<dbReference type="PROSITE" id="PS50893">
    <property type="entry name" value="ABC_TRANSPORTER_2"/>
    <property type="match status" value="1"/>
</dbReference>
<comment type="similarity">
    <text evidence="10">Belongs to the ABC transporter superfamily. Siderophore-Fe(3+) uptake transporter (SIUT) (TC 3.A.1.21) family.</text>
</comment>
<dbReference type="SUPFAM" id="SSF90123">
    <property type="entry name" value="ABC transporter transmembrane region"/>
    <property type="match status" value="1"/>
</dbReference>
<evidence type="ECO:0000256" key="8">
    <source>
        <dbReference type="ARBA" id="ARBA00022989"/>
    </source>
</evidence>
<feature type="transmembrane region" description="Helical" evidence="11">
    <location>
        <begin position="60"/>
        <end position="80"/>
    </location>
</feature>
<evidence type="ECO:0000256" key="2">
    <source>
        <dbReference type="ARBA" id="ARBA00022448"/>
    </source>
</evidence>
<dbReference type="PROSITE" id="PS50929">
    <property type="entry name" value="ABC_TM1F"/>
    <property type="match status" value="1"/>
</dbReference>
<feature type="transmembrane region" description="Helical" evidence="11">
    <location>
        <begin position="27"/>
        <end position="48"/>
    </location>
</feature>
<comment type="caution">
    <text evidence="15">The sequence shown here is derived from an EMBL/GenBank/DDBJ whole genome shotgun (WGS) entry which is preliminary data.</text>
</comment>
<dbReference type="InterPro" id="IPR036640">
    <property type="entry name" value="ABC1_TM_sf"/>
</dbReference>
<protein>
    <submittedName>
        <fullName evidence="15">Multidrug ABC transporter permease</fullName>
    </submittedName>
</protein>
<dbReference type="GeneID" id="95663510"/>
<reference evidence="15" key="2">
    <citation type="submission" date="2020-09" db="EMBL/GenBank/DDBJ databases">
        <authorList>
            <person name="Sun Q."/>
            <person name="Ohkuma M."/>
        </authorList>
    </citation>
    <scope>NUCLEOTIDE SEQUENCE</scope>
    <source>
        <strain evidence="15">JCM 4122</strain>
    </source>
</reference>
<evidence type="ECO:0000256" key="5">
    <source>
        <dbReference type="ARBA" id="ARBA00022692"/>
    </source>
</evidence>
<keyword evidence="2" id="KW-0813">Transport</keyword>
<dbReference type="Gene3D" id="3.40.50.300">
    <property type="entry name" value="P-loop containing nucleotide triphosphate hydrolases"/>
    <property type="match status" value="1"/>
</dbReference>
<dbReference type="InterPro" id="IPR027417">
    <property type="entry name" value="P-loop_NTPase"/>
</dbReference>
<dbReference type="GO" id="GO:0004190">
    <property type="term" value="F:aspartic-type endopeptidase activity"/>
    <property type="evidence" value="ECO:0007669"/>
    <property type="project" value="InterPro"/>
</dbReference>
<evidence type="ECO:0000259" key="12">
    <source>
        <dbReference type="PROSITE" id="PS50175"/>
    </source>
</evidence>
<dbReference type="GO" id="GO:0005886">
    <property type="term" value="C:plasma membrane"/>
    <property type="evidence" value="ECO:0007669"/>
    <property type="project" value="UniProtKB-SubCell"/>
</dbReference>
<dbReference type="SUPFAM" id="SSF52540">
    <property type="entry name" value="P-loop containing nucleoside triphosphate hydrolases"/>
    <property type="match status" value="1"/>
</dbReference>
<dbReference type="PROSITE" id="PS00211">
    <property type="entry name" value="ABC_TRANSPORTER_1"/>
    <property type="match status" value="1"/>
</dbReference>
<evidence type="ECO:0000256" key="7">
    <source>
        <dbReference type="ARBA" id="ARBA00022840"/>
    </source>
</evidence>
<dbReference type="GO" id="GO:0005524">
    <property type="term" value="F:ATP binding"/>
    <property type="evidence" value="ECO:0007669"/>
    <property type="project" value="UniProtKB-KW"/>
</dbReference>
<keyword evidence="8 11" id="KW-1133">Transmembrane helix</keyword>
<evidence type="ECO:0000259" key="14">
    <source>
        <dbReference type="PROSITE" id="PS50929"/>
    </source>
</evidence>
<dbReference type="InterPro" id="IPR039421">
    <property type="entry name" value="Type_1_exporter"/>
</dbReference>
<dbReference type="PANTHER" id="PTHR43394">
    <property type="entry name" value="ATP-DEPENDENT PERMEASE MDL1, MITOCHONDRIAL"/>
    <property type="match status" value="1"/>
</dbReference>
<dbReference type="Pfam" id="PF00005">
    <property type="entry name" value="ABC_tran"/>
    <property type="match status" value="1"/>
</dbReference>
<evidence type="ECO:0000313" key="16">
    <source>
        <dbReference type="Proteomes" id="UP000632849"/>
    </source>
</evidence>
<dbReference type="AlphaFoldDB" id="A0A919BD29"/>
<dbReference type="InterPro" id="IPR001995">
    <property type="entry name" value="Peptidase_A2_cat"/>
</dbReference>
<evidence type="ECO:0000256" key="6">
    <source>
        <dbReference type="ARBA" id="ARBA00022741"/>
    </source>
</evidence>
<evidence type="ECO:0000259" key="13">
    <source>
        <dbReference type="PROSITE" id="PS50893"/>
    </source>
</evidence>
<dbReference type="RefSeq" id="WP_190040697.1">
    <property type="nucleotide sequence ID" value="NZ_BNBE01000001.1"/>
</dbReference>
<feature type="domain" description="Peptidase A2" evidence="12">
    <location>
        <begin position="504"/>
        <end position="519"/>
    </location>
</feature>
<dbReference type="InterPro" id="IPR003439">
    <property type="entry name" value="ABC_transporter-like_ATP-bd"/>
</dbReference>
<feature type="domain" description="ABC transporter" evidence="13">
    <location>
        <begin position="343"/>
        <end position="591"/>
    </location>
</feature>
<dbReference type="InterPro" id="IPR003593">
    <property type="entry name" value="AAA+_ATPase"/>
</dbReference>
<keyword evidence="6" id="KW-0547">Nucleotide-binding</keyword>
<dbReference type="SMART" id="SM00382">
    <property type="entry name" value="AAA"/>
    <property type="match status" value="1"/>
</dbReference>
<keyword evidence="9 11" id="KW-0472">Membrane</keyword>
<keyword evidence="4" id="KW-0997">Cell inner membrane</keyword>
<evidence type="ECO:0000256" key="11">
    <source>
        <dbReference type="SAM" id="Phobius"/>
    </source>
</evidence>
<feature type="transmembrane region" description="Helical" evidence="11">
    <location>
        <begin position="153"/>
        <end position="178"/>
    </location>
</feature>
<keyword evidence="16" id="KW-1185">Reference proteome</keyword>
<keyword evidence="3" id="KW-1003">Cell membrane</keyword>
<evidence type="ECO:0000256" key="3">
    <source>
        <dbReference type="ARBA" id="ARBA00022475"/>
    </source>
</evidence>
<dbReference type="PANTHER" id="PTHR43394:SF1">
    <property type="entry name" value="ATP-BINDING CASSETTE SUB-FAMILY B MEMBER 10, MITOCHONDRIAL"/>
    <property type="match status" value="1"/>
</dbReference>
<dbReference type="GO" id="GO:0016887">
    <property type="term" value="F:ATP hydrolysis activity"/>
    <property type="evidence" value="ECO:0007669"/>
    <property type="project" value="InterPro"/>
</dbReference>
<comment type="subcellular location">
    <subcellularLocation>
        <location evidence="1">Cell inner membrane</location>
        <topology evidence="1">Multi-pass membrane protein</topology>
    </subcellularLocation>
</comment>
<evidence type="ECO:0000256" key="10">
    <source>
        <dbReference type="ARBA" id="ARBA00023455"/>
    </source>
</evidence>
<dbReference type="FunFam" id="3.40.50.300:FF:000221">
    <property type="entry name" value="Multidrug ABC transporter ATP-binding protein"/>
    <property type="match status" value="1"/>
</dbReference>
<evidence type="ECO:0000256" key="9">
    <source>
        <dbReference type="ARBA" id="ARBA00023136"/>
    </source>
</evidence>
<dbReference type="GO" id="GO:0006508">
    <property type="term" value="P:proteolysis"/>
    <property type="evidence" value="ECO:0007669"/>
    <property type="project" value="InterPro"/>
</dbReference>
<accession>A0A919BD29</accession>
<dbReference type="PROSITE" id="PS50175">
    <property type="entry name" value="ASP_PROT_RETROV"/>
    <property type="match status" value="1"/>
</dbReference>
<dbReference type="Proteomes" id="UP000632849">
    <property type="component" value="Unassembled WGS sequence"/>
</dbReference>
<keyword evidence="7" id="KW-0067">ATP-binding</keyword>
<dbReference type="EMBL" id="BNBE01000001">
    <property type="protein sequence ID" value="GHF80507.1"/>
    <property type="molecule type" value="Genomic_DNA"/>
</dbReference>
<feature type="domain" description="ABC transmembrane type-1" evidence="14">
    <location>
        <begin position="136"/>
        <end position="309"/>
    </location>
</feature>
<proteinExistence type="inferred from homology"/>
<gene>
    <name evidence="15" type="ORF">GCM10017667_05140</name>
</gene>
<organism evidence="15 16">
    <name type="scientific">Streptomyces filamentosus</name>
    <name type="common">Streptomyces roseosporus</name>
    <dbReference type="NCBI Taxonomy" id="67294"/>
    <lineage>
        <taxon>Bacteria</taxon>
        <taxon>Bacillati</taxon>
        <taxon>Actinomycetota</taxon>
        <taxon>Actinomycetes</taxon>
        <taxon>Kitasatosporales</taxon>
        <taxon>Streptomycetaceae</taxon>
        <taxon>Streptomyces</taxon>
    </lineage>
</organism>
<evidence type="ECO:0000256" key="4">
    <source>
        <dbReference type="ARBA" id="ARBA00022519"/>
    </source>
</evidence>
<keyword evidence="5 11" id="KW-0812">Transmembrane</keyword>
<dbReference type="InterPro" id="IPR017871">
    <property type="entry name" value="ABC_transporter-like_CS"/>
</dbReference>
<name>A0A919BD29_STRFL</name>
<dbReference type="Gene3D" id="1.20.1560.10">
    <property type="entry name" value="ABC transporter type 1, transmembrane domain"/>
    <property type="match status" value="1"/>
</dbReference>
<dbReference type="InterPro" id="IPR011527">
    <property type="entry name" value="ABC1_TM_dom"/>
</dbReference>
<evidence type="ECO:0000313" key="15">
    <source>
        <dbReference type="EMBL" id="GHF80507.1"/>
    </source>
</evidence>
<reference evidence="15" key="1">
    <citation type="journal article" date="2014" name="Int. J. Syst. Evol. Microbiol.">
        <title>Complete genome sequence of Corynebacterium casei LMG S-19264T (=DSM 44701T), isolated from a smear-ripened cheese.</title>
        <authorList>
            <consortium name="US DOE Joint Genome Institute (JGI-PGF)"/>
            <person name="Walter F."/>
            <person name="Albersmeier A."/>
            <person name="Kalinowski J."/>
            <person name="Ruckert C."/>
        </authorList>
    </citation>
    <scope>NUCLEOTIDE SEQUENCE</scope>
    <source>
        <strain evidence="15">JCM 4122</strain>
    </source>
</reference>
<evidence type="ECO:0000256" key="1">
    <source>
        <dbReference type="ARBA" id="ARBA00004429"/>
    </source>
</evidence>
<dbReference type="GO" id="GO:0015421">
    <property type="term" value="F:ABC-type oligopeptide transporter activity"/>
    <property type="evidence" value="ECO:0007669"/>
    <property type="project" value="TreeGrafter"/>
</dbReference>
<sequence>MSRPTAALPVVLGLAWRAAPGPLVGVLVAALVVAQLPVAAAWATAAVLDVVAAGGEPARVVAPAALLAGAGTATALLPHLDELLRGELSRAVALHAQDRLYAVVNSFAGLGRFEDPAQLDRLRLAQGCGQEAPPQIVTGGIGLLRAAVTVTGFLASLALVSWWLVAVVVLSAVPALVVELRMARVWARTVLRVTPLERRELFYGQLLADVQAAKEIRLFGTGDHLRARMRADRRAIDAAHRADERRNAVAQAVPAAVSAAVSAAGLLWTVREAAHGRLSVGDVTLAVAATAAVQGGLGTAAAQLAVVRRSLVLFGHFTEVVGQPPDLPAPAPQDRPAPLRHGIELRGVSFRYSDRHDWVLRDVDLTLPAGTSLAVVGDNGAGKSTLVKLLCRFYDPTHGTVLWDGRDIRTFAPEELRRRISAVFQDFMRYDLTAGENIGLGAPDADGDPARVRAAAVRAGADALVEGLPLGYDTMLGRSFSGPGDDPDDGVELSGGQWQRVALARSLVDTGADLLILDEPTSGLDPEAEQEVQEVLARHRQGRTSLLISHRLSAARGADRIVVLRGGRVVEQGDHDTLMAAEGRYARLFARQAAGYADATAAGASGVAGPGAGA</sequence>